<dbReference type="EMBL" id="KN837844">
    <property type="protein sequence ID" value="KIJ22999.1"/>
    <property type="molecule type" value="Genomic_DNA"/>
</dbReference>
<gene>
    <name evidence="2" type="ORF">M422DRAFT_56986</name>
</gene>
<sequence>MPEEDRIIPQLEVCVKQLSGLKTSKFKNLVFYASVTVGVDSEPKETRKSEADGAGSAHWNQSLFFNDAIEGSAIDFAIFRIRHLSKLRRPELVGKAKRPLKELIMSEEDVIMPIQPASNPRDSNKDLSVVLSFHIHNDIQTAMPQTVRQTARDPFY</sequence>
<protein>
    <recommendedName>
        <fullName evidence="1">C2 domain-containing protein</fullName>
    </recommendedName>
</protein>
<keyword evidence="3" id="KW-1185">Reference proteome</keyword>
<dbReference type="InterPro" id="IPR000008">
    <property type="entry name" value="C2_dom"/>
</dbReference>
<name>A0A0C9TME5_SPHS4</name>
<organism evidence="2 3">
    <name type="scientific">Sphaerobolus stellatus (strain SS14)</name>
    <dbReference type="NCBI Taxonomy" id="990650"/>
    <lineage>
        <taxon>Eukaryota</taxon>
        <taxon>Fungi</taxon>
        <taxon>Dikarya</taxon>
        <taxon>Basidiomycota</taxon>
        <taxon>Agaricomycotina</taxon>
        <taxon>Agaricomycetes</taxon>
        <taxon>Phallomycetidae</taxon>
        <taxon>Geastrales</taxon>
        <taxon>Sphaerobolaceae</taxon>
        <taxon>Sphaerobolus</taxon>
    </lineage>
</organism>
<proteinExistence type="predicted"/>
<dbReference type="InterPro" id="IPR035892">
    <property type="entry name" value="C2_domain_sf"/>
</dbReference>
<dbReference type="Gene3D" id="2.60.40.150">
    <property type="entry name" value="C2 domain"/>
    <property type="match status" value="1"/>
</dbReference>
<dbReference type="HOGENOM" id="CLU_1687835_0_0_1"/>
<evidence type="ECO:0000259" key="1">
    <source>
        <dbReference type="Pfam" id="PF00168"/>
    </source>
</evidence>
<reference evidence="2 3" key="1">
    <citation type="submission" date="2014-06" db="EMBL/GenBank/DDBJ databases">
        <title>Evolutionary Origins and Diversification of the Mycorrhizal Mutualists.</title>
        <authorList>
            <consortium name="DOE Joint Genome Institute"/>
            <consortium name="Mycorrhizal Genomics Consortium"/>
            <person name="Kohler A."/>
            <person name="Kuo A."/>
            <person name="Nagy L.G."/>
            <person name="Floudas D."/>
            <person name="Copeland A."/>
            <person name="Barry K.W."/>
            <person name="Cichocki N."/>
            <person name="Veneault-Fourrey C."/>
            <person name="LaButti K."/>
            <person name="Lindquist E.A."/>
            <person name="Lipzen A."/>
            <person name="Lundell T."/>
            <person name="Morin E."/>
            <person name="Murat C."/>
            <person name="Riley R."/>
            <person name="Ohm R."/>
            <person name="Sun H."/>
            <person name="Tunlid A."/>
            <person name="Henrissat B."/>
            <person name="Grigoriev I.V."/>
            <person name="Hibbett D.S."/>
            <person name="Martin F."/>
        </authorList>
    </citation>
    <scope>NUCLEOTIDE SEQUENCE [LARGE SCALE GENOMIC DNA]</scope>
    <source>
        <strain evidence="2 3">SS14</strain>
    </source>
</reference>
<feature type="domain" description="C2" evidence="1">
    <location>
        <begin position="10"/>
        <end position="107"/>
    </location>
</feature>
<evidence type="ECO:0000313" key="3">
    <source>
        <dbReference type="Proteomes" id="UP000054279"/>
    </source>
</evidence>
<dbReference type="AlphaFoldDB" id="A0A0C9TME5"/>
<dbReference type="SUPFAM" id="SSF49562">
    <property type="entry name" value="C2 domain (Calcium/lipid-binding domain, CaLB)"/>
    <property type="match status" value="1"/>
</dbReference>
<dbReference type="Proteomes" id="UP000054279">
    <property type="component" value="Unassembled WGS sequence"/>
</dbReference>
<dbReference type="Pfam" id="PF00168">
    <property type="entry name" value="C2"/>
    <property type="match status" value="1"/>
</dbReference>
<accession>A0A0C9TME5</accession>
<evidence type="ECO:0000313" key="2">
    <source>
        <dbReference type="EMBL" id="KIJ22999.1"/>
    </source>
</evidence>